<dbReference type="Proteomes" id="UP000326678">
    <property type="component" value="Chromosome Gxm1"/>
</dbReference>
<protein>
    <recommendedName>
        <fullName evidence="2">Spore coat protein U/FanG domain-containing protein</fullName>
    </recommendedName>
</protein>
<sequence>MNKKIILMLGIILNCATALPALSDCTISATGVAFGNYDVFSSSPVDMDGSVTYNCTSATPITIDLSQGTNGSYINRKLKKDASNELNYNLYLDAGRTQIWGDLSGSTTHHTNPTPTTGIDITIPIFGRIPALQNASVGSYTDSITATINF</sequence>
<dbReference type="SMART" id="SM00972">
    <property type="entry name" value="SCPU"/>
    <property type="match status" value="1"/>
</dbReference>
<dbReference type="PANTHER" id="PTHR37089">
    <property type="entry name" value="PROTEIN U-RELATED"/>
    <property type="match status" value="1"/>
</dbReference>
<proteinExistence type="predicted"/>
<dbReference type="AlphaFoldDB" id="A0A5P8W0B2"/>
<name>A0A5P8W0B2_9NOSO</name>
<dbReference type="InterPro" id="IPR053167">
    <property type="entry name" value="Spore_coat_component"/>
</dbReference>
<evidence type="ECO:0000313" key="3">
    <source>
        <dbReference type="EMBL" id="QFS46051.1"/>
    </source>
</evidence>
<evidence type="ECO:0000313" key="4">
    <source>
        <dbReference type="Proteomes" id="UP000326678"/>
    </source>
</evidence>
<reference evidence="3 4" key="1">
    <citation type="submission" date="2019-10" db="EMBL/GenBank/DDBJ databases">
        <title>Genomic and transcriptomic insights into the perfect genentic adaptation of a filamentous nitrogen-fixing cyanobacterium to rice fields.</title>
        <authorList>
            <person name="Chen Z."/>
        </authorList>
    </citation>
    <scope>NUCLEOTIDE SEQUENCE [LARGE SCALE GENOMIC DNA]</scope>
    <source>
        <strain evidence="3">CCNUC1</strain>
    </source>
</reference>
<feature type="signal peptide" evidence="1">
    <location>
        <begin position="1"/>
        <end position="23"/>
    </location>
</feature>
<gene>
    <name evidence="3" type="ORF">GXM_03531</name>
</gene>
<evidence type="ECO:0000259" key="2">
    <source>
        <dbReference type="Pfam" id="PF05229"/>
    </source>
</evidence>
<dbReference type="InterPro" id="IPR007893">
    <property type="entry name" value="Spore_coat_U/FanG"/>
</dbReference>
<accession>A0A5P8W0B2</accession>
<feature type="chain" id="PRO_5025028578" description="Spore coat protein U/FanG domain-containing protein" evidence="1">
    <location>
        <begin position="24"/>
        <end position="150"/>
    </location>
</feature>
<feature type="domain" description="Spore coat protein U/FanG" evidence="2">
    <location>
        <begin position="21"/>
        <end position="147"/>
    </location>
</feature>
<keyword evidence="4" id="KW-1185">Reference proteome</keyword>
<dbReference type="KEGG" id="nsh:GXM_03531"/>
<dbReference type="EMBL" id="CP045226">
    <property type="protein sequence ID" value="QFS46051.1"/>
    <property type="molecule type" value="Genomic_DNA"/>
</dbReference>
<organism evidence="3 4">
    <name type="scientific">Nostoc sphaeroides CCNUC1</name>
    <dbReference type="NCBI Taxonomy" id="2653204"/>
    <lineage>
        <taxon>Bacteria</taxon>
        <taxon>Bacillati</taxon>
        <taxon>Cyanobacteriota</taxon>
        <taxon>Cyanophyceae</taxon>
        <taxon>Nostocales</taxon>
        <taxon>Nostocaceae</taxon>
        <taxon>Nostoc</taxon>
    </lineage>
</organism>
<dbReference type="Pfam" id="PF05229">
    <property type="entry name" value="SCPU"/>
    <property type="match status" value="1"/>
</dbReference>
<evidence type="ECO:0000256" key="1">
    <source>
        <dbReference type="SAM" id="SignalP"/>
    </source>
</evidence>
<keyword evidence="1" id="KW-0732">Signal</keyword>
<dbReference type="PANTHER" id="PTHR37089:SF4">
    <property type="entry name" value="EXPORTED PROTEIN"/>
    <property type="match status" value="1"/>
</dbReference>